<dbReference type="EMBL" id="AZIL01000517">
    <property type="protein sequence ID" value="EWM27160.1"/>
    <property type="molecule type" value="Genomic_DNA"/>
</dbReference>
<organism evidence="1 2">
    <name type="scientific">Nannochloropsis gaditana</name>
    <dbReference type="NCBI Taxonomy" id="72520"/>
    <lineage>
        <taxon>Eukaryota</taxon>
        <taxon>Sar</taxon>
        <taxon>Stramenopiles</taxon>
        <taxon>Ochrophyta</taxon>
        <taxon>Eustigmatophyceae</taxon>
        <taxon>Eustigmatales</taxon>
        <taxon>Monodopsidaceae</taxon>
        <taxon>Nannochloropsis</taxon>
    </lineage>
</organism>
<protein>
    <submittedName>
        <fullName evidence="1">Uncharacterized protein</fullName>
    </submittedName>
</protein>
<proteinExistence type="predicted"/>
<dbReference type="Proteomes" id="UP000019335">
    <property type="component" value="Chromosome 7"/>
</dbReference>
<comment type="caution">
    <text evidence="1">The sequence shown here is derived from an EMBL/GenBank/DDBJ whole genome shotgun (WGS) entry which is preliminary data.</text>
</comment>
<accession>W7TJB7</accession>
<dbReference type="AlphaFoldDB" id="W7TJB7"/>
<name>W7TJB7_9STRA</name>
<sequence length="137" mass="15773">MCAACKHLQRDSCRQRALTCFRWQASGYLLRRCVYPQVFTYMWTTMDQRRTSVSRIKRCAPMTVPCEELDYSFTYLVFLCAFLFPVGTVNLEGPILTATGRVAREGGTPASRSVRPGSVCNMHKIHIFVALLRQHWM</sequence>
<reference evidence="1 2" key="1">
    <citation type="journal article" date="2014" name="Mol. Plant">
        <title>Chromosome Scale Genome Assembly and Transcriptome Profiling of Nannochloropsis gaditana in Nitrogen Depletion.</title>
        <authorList>
            <person name="Corteggiani Carpinelli E."/>
            <person name="Telatin A."/>
            <person name="Vitulo N."/>
            <person name="Forcato C."/>
            <person name="D'Angelo M."/>
            <person name="Schiavon R."/>
            <person name="Vezzi A."/>
            <person name="Giacometti G.M."/>
            <person name="Morosinotto T."/>
            <person name="Valle G."/>
        </authorList>
    </citation>
    <scope>NUCLEOTIDE SEQUENCE [LARGE SCALE GENOMIC DNA]</scope>
    <source>
        <strain evidence="1 2">B-31</strain>
    </source>
</reference>
<gene>
    <name evidence="1" type="ORF">Naga_100010g57</name>
</gene>
<evidence type="ECO:0000313" key="2">
    <source>
        <dbReference type="Proteomes" id="UP000019335"/>
    </source>
</evidence>
<evidence type="ECO:0000313" key="1">
    <source>
        <dbReference type="EMBL" id="EWM27160.1"/>
    </source>
</evidence>
<keyword evidence="2" id="KW-1185">Reference proteome</keyword>